<evidence type="ECO:0000313" key="3">
    <source>
        <dbReference type="Proteomes" id="UP000189674"/>
    </source>
</evidence>
<dbReference type="InterPro" id="IPR016195">
    <property type="entry name" value="Pol/histidinol_Pase-like"/>
</dbReference>
<accession>A0A1U9NJN5</accession>
<dbReference type="GO" id="GO:0004534">
    <property type="term" value="F:5'-3' RNA exonuclease activity"/>
    <property type="evidence" value="ECO:0007669"/>
    <property type="project" value="TreeGrafter"/>
</dbReference>
<dbReference type="RefSeq" id="WP_146660264.1">
    <property type="nucleotide sequence ID" value="NZ_CP019791.1"/>
</dbReference>
<dbReference type="SUPFAM" id="SSF89550">
    <property type="entry name" value="PHP domain-like"/>
    <property type="match status" value="1"/>
</dbReference>
<dbReference type="OrthoDB" id="9804333at2"/>
<dbReference type="KEGG" id="alus:STSP2_00939"/>
<name>A0A1U9NJN5_9BACT</name>
<proteinExistence type="predicted"/>
<dbReference type="Proteomes" id="UP000189674">
    <property type="component" value="Chromosome"/>
</dbReference>
<dbReference type="EMBL" id="CP019791">
    <property type="protein sequence ID" value="AQT67790.1"/>
    <property type="molecule type" value="Genomic_DNA"/>
</dbReference>
<dbReference type="STRING" id="1936003.STSP2_00939"/>
<evidence type="ECO:0000259" key="1">
    <source>
        <dbReference type="SMART" id="SM00481"/>
    </source>
</evidence>
<dbReference type="PANTHER" id="PTHR42924:SF3">
    <property type="entry name" value="POLYMERASE_HISTIDINOL PHOSPHATASE N-TERMINAL DOMAIN-CONTAINING PROTEIN"/>
    <property type="match status" value="1"/>
</dbReference>
<sequence precursor="true">MKMRMVAGLAVVLFLVGLCGAQEYFPNIEGYETLTADLHTHTVFSDGTVWPTVRIDEAKREGIDVISISDHIEYQPHKWDIPTNHNRSYEIAKPAAEKAGVLLVKGTEITRDTPPGHYNALFIEDVDPLETDEFMDVIEEANRQGGFVFWNHHAWQGEERGKWEEVQDVMYDEGWLHGMEVANAGDYYPDAHAWCMEKGLTMVGNSDIHGPSIDYEYTAQKHRTLTLVFVKKRNLEEVEKALRRGRTTVWVGNRLVGKERYLRPLFGRMVKVVGEREAAGNTRLVEVANGGLIDLELVRPGEDGPEKIVLGARSSVEFEVAEDAEEEKFTVENMLVRPGEGLEVVIGISGAAMVE</sequence>
<dbReference type="SMART" id="SM00481">
    <property type="entry name" value="POLIIIAc"/>
    <property type="match status" value="1"/>
</dbReference>
<feature type="domain" description="Polymerase/histidinol phosphatase N-terminal" evidence="1">
    <location>
        <begin position="36"/>
        <end position="113"/>
    </location>
</feature>
<dbReference type="PANTHER" id="PTHR42924">
    <property type="entry name" value="EXONUCLEASE"/>
    <property type="match status" value="1"/>
</dbReference>
<dbReference type="InterPro" id="IPR052018">
    <property type="entry name" value="PHP_domain"/>
</dbReference>
<reference evidence="3" key="1">
    <citation type="submission" date="2017-02" db="EMBL/GenBank/DDBJ databases">
        <title>Comparative genomics and description of representatives of a novel lineage of planctomycetes thriving in anoxic sediments.</title>
        <authorList>
            <person name="Spring S."/>
            <person name="Bunk B."/>
            <person name="Sproer C."/>
        </authorList>
    </citation>
    <scope>NUCLEOTIDE SEQUENCE [LARGE SCALE GENOMIC DNA]</scope>
    <source>
        <strain evidence="3">ST-NAGAB-D1</strain>
    </source>
</reference>
<evidence type="ECO:0000313" key="2">
    <source>
        <dbReference type="EMBL" id="AQT67790.1"/>
    </source>
</evidence>
<keyword evidence="3" id="KW-1185">Reference proteome</keyword>
<dbReference type="InterPro" id="IPR003141">
    <property type="entry name" value="Pol/His_phosphatase_N"/>
</dbReference>
<gene>
    <name evidence="2" type="ORF">STSP2_00939</name>
</gene>
<dbReference type="GO" id="GO:0035312">
    <property type="term" value="F:5'-3' DNA exonuclease activity"/>
    <property type="evidence" value="ECO:0007669"/>
    <property type="project" value="TreeGrafter"/>
</dbReference>
<dbReference type="AlphaFoldDB" id="A0A1U9NJN5"/>
<protein>
    <submittedName>
        <fullName evidence="2">Histidinol phosphatase of the PHP family protein</fullName>
    </submittedName>
</protein>
<dbReference type="Gene3D" id="3.20.20.140">
    <property type="entry name" value="Metal-dependent hydrolases"/>
    <property type="match status" value="1"/>
</dbReference>
<organism evidence="2 3">
    <name type="scientific">Anaerohalosphaera lusitana</name>
    <dbReference type="NCBI Taxonomy" id="1936003"/>
    <lineage>
        <taxon>Bacteria</taxon>
        <taxon>Pseudomonadati</taxon>
        <taxon>Planctomycetota</taxon>
        <taxon>Phycisphaerae</taxon>
        <taxon>Sedimentisphaerales</taxon>
        <taxon>Anaerohalosphaeraceae</taxon>
        <taxon>Anaerohalosphaera</taxon>
    </lineage>
</organism>